<dbReference type="AlphaFoldDB" id="A0A2S1SFZ0"/>
<evidence type="ECO:0000313" key="1">
    <source>
        <dbReference type="EMBL" id="AWI25281.1"/>
    </source>
</evidence>
<protein>
    <recommendedName>
        <fullName evidence="3">Fibronectin type-III domain-containing protein</fullName>
    </recommendedName>
</protein>
<organism evidence="1 2">
    <name type="scientific">Flavobacterium pallidum</name>
    <dbReference type="NCBI Taxonomy" id="2172098"/>
    <lineage>
        <taxon>Bacteria</taxon>
        <taxon>Pseudomonadati</taxon>
        <taxon>Bacteroidota</taxon>
        <taxon>Flavobacteriia</taxon>
        <taxon>Flavobacteriales</taxon>
        <taxon>Flavobacteriaceae</taxon>
        <taxon>Flavobacterium</taxon>
    </lineage>
</organism>
<dbReference type="Gene3D" id="2.60.40.10">
    <property type="entry name" value="Immunoglobulins"/>
    <property type="match status" value="3"/>
</dbReference>
<dbReference type="InterPro" id="IPR013783">
    <property type="entry name" value="Ig-like_fold"/>
</dbReference>
<keyword evidence="2" id="KW-1185">Reference proteome</keyword>
<sequence length="313" mass="34393">MAYRALLRKSIILSVAGILLFSCSEIIMEEDISDSEITLVAPGDNTQFNSTGITFSWNAVNKASGYQLEIAKPNFTDPLQIVLDTTVTNTSFTQQLVIGHYQWRVRAVNSAYHTNYATRSFEIVSNDNFQDNAVALSSPSNNLVTNASNQNLTWQPILGSMNYQVQVYDNSNTILLDQTTANTNYAFTFPEGSFNWKVRASNGAENTLYSSRAIMVDLTPPATPVLVKPENADPSQEPEVSFEWNSAFSGGSAEKDSIYIYTNAAQTLLQSKTQSASPYVLTLPSGTYYWKVKSFDAAGNVSNSSSAFSFTVN</sequence>
<dbReference type="OrthoDB" id="1121506at2"/>
<dbReference type="InterPro" id="IPR036116">
    <property type="entry name" value="FN3_sf"/>
</dbReference>
<dbReference type="SUPFAM" id="SSF49265">
    <property type="entry name" value="Fibronectin type III"/>
    <property type="match status" value="1"/>
</dbReference>
<evidence type="ECO:0000313" key="2">
    <source>
        <dbReference type="Proteomes" id="UP000244937"/>
    </source>
</evidence>
<dbReference type="Proteomes" id="UP000244937">
    <property type="component" value="Chromosome"/>
</dbReference>
<dbReference type="PROSITE" id="PS51257">
    <property type="entry name" value="PROKAR_LIPOPROTEIN"/>
    <property type="match status" value="1"/>
</dbReference>
<gene>
    <name evidence="1" type="ORF">HYN49_04865</name>
</gene>
<reference evidence="1 2" key="1">
    <citation type="submission" date="2018-05" db="EMBL/GenBank/DDBJ databases">
        <title>Genome sequencing of Flavobacterium sp. HYN0049.</title>
        <authorList>
            <person name="Yi H."/>
            <person name="Baek C."/>
        </authorList>
    </citation>
    <scope>NUCLEOTIDE SEQUENCE [LARGE SCALE GENOMIC DNA]</scope>
    <source>
        <strain evidence="1 2">HYN0049</strain>
    </source>
</reference>
<proteinExistence type="predicted"/>
<name>A0A2S1SFZ0_9FLAO</name>
<dbReference type="KEGG" id="fpal:HYN49_04865"/>
<evidence type="ECO:0008006" key="3">
    <source>
        <dbReference type="Google" id="ProtNLM"/>
    </source>
</evidence>
<accession>A0A2S1SFZ0</accession>
<dbReference type="EMBL" id="CP029187">
    <property type="protein sequence ID" value="AWI25281.1"/>
    <property type="molecule type" value="Genomic_DNA"/>
</dbReference>
<dbReference type="RefSeq" id="WP_108903075.1">
    <property type="nucleotide sequence ID" value="NZ_CP029187.1"/>
</dbReference>